<protein>
    <recommendedName>
        <fullName evidence="4">Dolichyl-phosphate-mannose-protein mannosyltransferase</fullName>
    </recommendedName>
</protein>
<feature type="transmembrane region" description="Helical" evidence="1">
    <location>
        <begin position="216"/>
        <end position="234"/>
    </location>
</feature>
<accession>A0ABS3CKC9</accession>
<evidence type="ECO:0008006" key="4">
    <source>
        <dbReference type="Google" id="ProtNLM"/>
    </source>
</evidence>
<keyword evidence="1" id="KW-0812">Transmembrane</keyword>
<reference evidence="2 3" key="1">
    <citation type="submission" date="2021-03" db="EMBL/GenBank/DDBJ databases">
        <title>novel species isolated from a fishpond in China.</title>
        <authorList>
            <person name="Lu H."/>
            <person name="Cai Z."/>
        </authorList>
    </citation>
    <scope>NUCLEOTIDE SEQUENCE [LARGE SCALE GENOMIC DNA]</scope>
    <source>
        <strain evidence="2 3">YJ13C</strain>
    </source>
</reference>
<evidence type="ECO:0000256" key="1">
    <source>
        <dbReference type="SAM" id="Phobius"/>
    </source>
</evidence>
<keyword evidence="1" id="KW-1133">Transmembrane helix</keyword>
<dbReference type="EMBL" id="JAFKCU010000006">
    <property type="protein sequence ID" value="MBN7817537.1"/>
    <property type="molecule type" value="Genomic_DNA"/>
</dbReference>
<keyword evidence="1" id="KW-0472">Membrane</keyword>
<keyword evidence="3" id="KW-1185">Reference proteome</keyword>
<feature type="transmembrane region" description="Helical" evidence="1">
    <location>
        <begin position="16"/>
        <end position="37"/>
    </location>
</feature>
<dbReference type="Proteomes" id="UP000664480">
    <property type="component" value="Unassembled WGS sequence"/>
</dbReference>
<organism evidence="2 3">
    <name type="scientific">Algoriphagus pacificus</name>
    <dbReference type="NCBI Taxonomy" id="2811234"/>
    <lineage>
        <taxon>Bacteria</taxon>
        <taxon>Pseudomonadati</taxon>
        <taxon>Bacteroidota</taxon>
        <taxon>Cytophagia</taxon>
        <taxon>Cytophagales</taxon>
        <taxon>Cyclobacteriaceae</taxon>
        <taxon>Algoriphagus</taxon>
    </lineage>
</organism>
<proteinExistence type="predicted"/>
<feature type="transmembrane region" description="Helical" evidence="1">
    <location>
        <begin position="278"/>
        <end position="297"/>
    </location>
</feature>
<feature type="transmembrane region" description="Helical" evidence="1">
    <location>
        <begin position="356"/>
        <end position="374"/>
    </location>
</feature>
<comment type="caution">
    <text evidence="2">The sequence shown here is derived from an EMBL/GenBank/DDBJ whole genome shotgun (WGS) entry which is preliminary data.</text>
</comment>
<dbReference type="RefSeq" id="WP_206588205.1">
    <property type="nucleotide sequence ID" value="NZ_JAFKCU010000006.1"/>
</dbReference>
<gene>
    <name evidence="2" type="ORF">J0A69_18995</name>
</gene>
<feature type="transmembrane region" description="Helical" evidence="1">
    <location>
        <begin position="304"/>
        <end position="325"/>
    </location>
</feature>
<evidence type="ECO:0000313" key="2">
    <source>
        <dbReference type="EMBL" id="MBN7817537.1"/>
    </source>
</evidence>
<feature type="transmembrane region" description="Helical" evidence="1">
    <location>
        <begin position="331"/>
        <end position="349"/>
    </location>
</feature>
<sequence length="464" mass="54247">MLKKLNSSDWGGKQGIYFLLFLLIAILGVYGYFFYFIDGSYLPYYGDEYFYFKNSENFYLNNSLRAAFTYSGQGSKYLGVDAHGVAYPLIYGLISKLLGWSNQSILWINLGLLICSLMILWFCQELTKKRKLLQMLLVLGSPFVFFYSITFLPELMHIAGGILLYVLISNQQKAMKNSGLVYVALLILGLGLIRSTWFFAFFGFQFLKQKPRKVDFLFFGILGLLLAYVLQQYFHEKVPNVFSDLGESLAAQKYSTIISDILFNIKRNIYFAFTYTEGYFYTVLKLWILCTILFSWIYYRQYRIVKFGLMTLACVMLFNLILYKNYSWVELRMYTVFAIFLNLSMVCFAKKIWSNTLLLSMSLCSFVLILPFQFKIIHHRIDPEVRTIPPLIIEQIRFEKEALILLDTLVIKEYALDQLPLQGNSGQPIRYILPYYSQKMEEPLQILVEENNQLKVRSTKILNQ</sequence>
<evidence type="ECO:0000313" key="3">
    <source>
        <dbReference type="Proteomes" id="UP000664480"/>
    </source>
</evidence>
<feature type="transmembrane region" description="Helical" evidence="1">
    <location>
        <begin position="180"/>
        <end position="204"/>
    </location>
</feature>
<feature type="transmembrane region" description="Helical" evidence="1">
    <location>
        <begin position="105"/>
        <end position="123"/>
    </location>
</feature>
<feature type="transmembrane region" description="Helical" evidence="1">
    <location>
        <begin position="135"/>
        <end position="168"/>
    </location>
</feature>
<name>A0ABS3CKC9_9BACT</name>